<keyword evidence="5" id="KW-0408">Iron</keyword>
<keyword evidence="2" id="KW-0004">4Fe-4S</keyword>
<evidence type="ECO:0000313" key="8">
    <source>
        <dbReference type="EMBL" id="OGC28963.1"/>
    </source>
</evidence>
<evidence type="ECO:0000256" key="2">
    <source>
        <dbReference type="ARBA" id="ARBA00022485"/>
    </source>
</evidence>
<dbReference type="EMBL" id="MEUF01000095">
    <property type="protein sequence ID" value="OGC28963.1"/>
    <property type="molecule type" value="Genomic_DNA"/>
</dbReference>
<keyword evidence="6" id="KW-0411">Iron-sulfur</keyword>
<gene>
    <name evidence="8" type="ORF">A2311_03180</name>
</gene>
<dbReference type="PANTHER" id="PTHR43787">
    <property type="entry name" value="FEMO COFACTOR BIOSYNTHESIS PROTEIN NIFB-RELATED"/>
    <property type="match status" value="1"/>
</dbReference>
<dbReference type="GO" id="GO:0051539">
    <property type="term" value="F:4 iron, 4 sulfur cluster binding"/>
    <property type="evidence" value="ECO:0007669"/>
    <property type="project" value="UniProtKB-KW"/>
</dbReference>
<dbReference type="GO" id="GO:0003824">
    <property type="term" value="F:catalytic activity"/>
    <property type="evidence" value="ECO:0007669"/>
    <property type="project" value="InterPro"/>
</dbReference>
<evidence type="ECO:0000313" key="9">
    <source>
        <dbReference type="Proteomes" id="UP000178951"/>
    </source>
</evidence>
<comment type="caution">
    <text evidence="8">The sequence shown here is derived from an EMBL/GenBank/DDBJ whole genome shotgun (WGS) entry which is preliminary data.</text>
</comment>
<dbReference type="InterPro" id="IPR007197">
    <property type="entry name" value="rSAM"/>
</dbReference>
<dbReference type="InterPro" id="IPR013785">
    <property type="entry name" value="Aldolase_TIM"/>
</dbReference>
<sequence length="204" mass="22987">MDSITYQIGDNLYLNITNRCTNECTFCIRNKSQLFNQNYSLWLEREPSALEVLAAIGDPGKYKQIVFCGYGEPLVRLETVKEILLQPAISEARNTIKRIDTNGLANIFWGKNILPELSGLVDYMSISLNAHDAATYQKICRPFYGLPAFAAILDFIKEAKKVVPQVEISVVDLPIVDQAKCAAIAKELGVKLRIRPYYETTYTP</sequence>
<dbReference type="NCBIfam" id="TIGR04038">
    <property type="entry name" value="tatD_link_rSAM"/>
    <property type="match status" value="1"/>
</dbReference>
<dbReference type="InterPro" id="IPR023821">
    <property type="entry name" value="rSAM_TatD-assoc"/>
</dbReference>
<evidence type="ECO:0000259" key="7">
    <source>
        <dbReference type="PROSITE" id="PS51918"/>
    </source>
</evidence>
<dbReference type="InterPro" id="IPR058240">
    <property type="entry name" value="rSAM_sf"/>
</dbReference>
<proteinExistence type="predicted"/>
<dbReference type="PROSITE" id="PS51918">
    <property type="entry name" value="RADICAL_SAM"/>
    <property type="match status" value="1"/>
</dbReference>
<keyword evidence="4" id="KW-0479">Metal-binding</keyword>
<feature type="domain" description="Radical SAM core" evidence="7">
    <location>
        <begin position="6"/>
        <end position="204"/>
    </location>
</feature>
<dbReference type="PANTHER" id="PTHR43787:SF11">
    <property type="entry name" value="UPF0026 PROTEIN SLR1464"/>
    <property type="match status" value="1"/>
</dbReference>
<evidence type="ECO:0000256" key="6">
    <source>
        <dbReference type="ARBA" id="ARBA00023014"/>
    </source>
</evidence>
<protein>
    <recommendedName>
        <fullName evidence="7">Radical SAM core domain-containing protein</fullName>
    </recommendedName>
</protein>
<keyword evidence="3" id="KW-0949">S-adenosyl-L-methionine</keyword>
<evidence type="ECO:0000256" key="1">
    <source>
        <dbReference type="ARBA" id="ARBA00001966"/>
    </source>
</evidence>
<dbReference type="CDD" id="cd01335">
    <property type="entry name" value="Radical_SAM"/>
    <property type="match status" value="1"/>
</dbReference>
<accession>A0A1F4TA57</accession>
<dbReference type="SFLD" id="SFLDG01111">
    <property type="entry name" value="Uncharacterised_Radical_SAM_Su"/>
    <property type="match status" value="1"/>
</dbReference>
<dbReference type="SUPFAM" id="SSF102114">
    <property type="entry name" value="Radical SAM enzymes"/>
    <property type="match status" value="1"/>
</dbReference>
<dbReference type="STRING" id="1802583.A2311_03180"/>
<dbReference type="Gene3D" id="3.20.20.70">
    <property type="entry name" value="Aldolase class I"/>
    <property type="match status" value="1"/>
</dbReference>
<comment type="cofactor">
    <cofactor evidence="1">
        <name>[4Fe-4S] cluster</name>
        <dbReference type="ChEBI" id="CHEBI:49883"/>
    </cofactor>
</comment>
<dbReference type="Proteomes" id="UP000178951">
    <property type="component" value="Unassembled WGS sequence"/>
</dbReference>
<evidence type="ECO:0000256" key="5">
    <source>
        <dbReference type="ARBA" id="ARBA00023004"/>
    </source>
</evidence>
<dbReference type="SFLD" id="SFLDS00029">
    <property type="entry name" value="Radical_SAM"/>
    <property type="match status" value="1"/>
</dbReference>
<dbReference type="Pfam" id="PF04055">
    <property type="entry name" value="Radical_SAM"/>
    <property type="match status" value="1"/>
</dbReference>
<dbReference type="GO" id="GO:0046872">
    <property type="term" value="F:metal ion binding"/>
    <property type="evidence" value="ECO:0007669"/>
    <property type="project" value="UniProtKB-KW"/>
</dbReference>
<organism evidence="8 9">
    <name type="scientific">candidate division WOR-1 bacterium RIFOXYB2_FULL_48_7</name>
    <dbReference type="NCBI Taxonomy" id="1802583"/>
    <lineage>
        <taxon>Bacteria</taxon>
        <taxon>Bacillati</taxon>
        <taxon>Saganbacteria</taxon>
    </lineage>
</organism>
<evidence type="ECO:0000256" key="4">
    <source>
        <dbReference type="ARBA" id="ARBA00022723"/>
    </source>
</evidence>
<evidence type="ECO:0000256" key="3">
    <source>
        <dbReference type="ARBA" id="ARBA00022691"/>
    </source>
</evidence>
<name>A0A1F4TA57_UNCSA</name>
<dbReference type="AlphaFoldDB" id="A0A1F4TA57"/>
<reference evidence="8 9" key="1">
    <citation type="journal article" date="2016" name="Nat. Commun.">
        <title>Thousands of microbial genomes shed light on interconnected biogeochemical processes in an aquifer system.</title>
        <authorList>
            <person name="Anantharaman K."/>
            <person name="Brown C.T."/>
            <person name="Hug L.A."/>
            <person name="Sharon I."/>
            <person name="Castelle C.J."/>
            <person name="Probst A.J."/>
            <person name="Thomas B.C."/>
            <person name="Singh A."/>
            <person name="Wilkins M.J."/>
            <person name="Karaoz U."/>
            <person name="Brodie E.L."/>
            <person name="Williams K.H."/>
            <person name="Hubbard S.S."/>
            <person name="Banfield J.F."/>
        </authorList>
    </citation>
    <scope>NUCLEOTIDE SEQUENCE [LARGE SCALE GENOMIC DNA]</scope>
</reference>